<dbReference type="RefSeq" id="WP_111361515.1">
    <property type="nucleotide sequence ID" value="NZ_QKZQ01000042.1"/>
</dbReference>
<evidence type="ECO:0000313" key="3">
    <source>
        <dbReference type="EMBL" id="PZX36173.1"/>
    </source>
</evidence>
<dbReference type="OrthoDB" id="6183171at2"/>
<keyword evidence="1" id="KW-0175">Coiled coil</keyword>
<gene>
    <name evidence="3" type="ORF">LY56_03561</name>
</gene>
<protein>
    <recommendedName>
        <fullName evidence="5">Plasmid recombination enzyme</fullName>
    </recommendedName>
</protein>
<accession>A0A2W7PLF9</accession>
<evidence type="ECO:0000313" key="4">
    <source>
        <dbReference type="Proteomes" id="UP000249364"/>
    </source>
</evidence>
<dbReference type="EMBL" id="QKZQ01000042">
    <property type="protein sequence ID" value="PZX36173.1"/>
    <property type="molecule type" value="Genomic_DNA"/>
</dbReference>
<evidence type="ECO:0008006" key="5">
    <source>
        <dbReference type="Google" id="ProtNLM"/>
    </source>
</evidence>
<reference evidence="3 4" key="1">
    <citation type="submission" date="2018-06" db="EMBL/GenBank/DDBJ databases">
        <title>Genomic Encyclopedia of Archaeal and Bacterial Type Strains, Phase II (KMG-II): from individual species to whole genera.</title>
        <authorList>
            <person name="Goeker M."/>
        </authorList>
    </citation>
    <scope>NUCLEOTIDE SEQUENCE [LARGE SCALE GENOMIC DNA]</scope>
    <source>
        <strain evidence="3 4">DSM 13087</strain>
    </source>
</reference>
<dbReference type="Gene3D" id="3.30.930.30">
    <property type="match status" value="1"/>
</dbReference>
<proteinExistence type="predicted"/>
<comment type="caution">
    <text evidence="3">The sequence shown here is derived from an EMBL/GenBank/DDBJ whole genome shotgun (WGS) entry which is preliminary data.</text>
</comment>
<evidence type="ECO:0000256" key="2">
    <source>
        <dbReference type="SAM" id="MobiDB-lite"/>
    </source>
</evidence>
<feature type="region of interest" description="Disordered" evidence="2">
    <location>
        <begin position="357"/>
        <end position="387"/>
    </location>
</feature>
<sequence length="387" mass="43277">MRPQIIFIHCQSFSRKPNKAGQCVSQVIGEGLRLGGYHPHVETPKPPIPIFGDPTTFQLMHDAHVSERKTCAVKNGAVSERAIRQDRHTLCTIVASYPTPTTAVEGSSEELARFKRWVDLTVAWVREQYADQLKVALAHIDEPHPHLHFWLLPDDPSADAALLHPGKVARRETEARLKSEGVPPREAVAAGNRALKQSMRSWIDRYHRAVGAPLGMHRDGPNRRRLSRSQYMAEQAMLDHHRNLEADRVRLEEQVAELEKQAVVLAAQQRELEAKAEVFLGQAEQHHLRMQTEAAQVAALGPMLDALVSELENQTISFDPETGWRVRDPSPFRAAGKVWTRLEPAIRRLVGMVQAAEDGRGTAASRDPEPTAPPRPDPESFETACSM</sequence>
<dbReference type="Proteomes" id="UP000249364">
    <property type="component" value="Unassembled WGS sequence"/>
</dbReference>
<evidence type="ECO:0000256" key="1">
    <source>
        <dbReference type="SAM" id="Coils"/>
    </source>
</evidence>
<keyword evidence="4" id="KW-1185">Reference proteome</keyword>
<name>A0A2W7PLF9_9RHOB</name>
<dbReference type="AlphaFoldDB" id="A0A2W7PLF9"/>
<feature type="coiled-coil region" evidence="1">
    <location>
        <begin position="241"/>
        <end position="275"/>
    </location>
</feature>
<organism evidence="3 4">
    <name type="scientific">Roseinatronobacter thiooxidans</name>
    <dbReference type="NCBI Taxonomy" id="121821"/>
    <lineage>
        <taxon>Bacteria</taxon>
        <taxon>Pseudomonadati</taxon>
        <taxon>Pseudomonadota</taxon>
        <taxon>Alphaproteobacteria</taxon>
        <taxon>Rhodobacterales</taxon>
        <taxon>Paracoccaceae</taxon>
        <taxon>Roseinatronobacter</taxon>
    </lineage>
</organism>